<protein>
    <submittedName>
        <fullName evidence="1">Uncharacterized protein</fullName>
    </submittedName>
</protein>
<sequence>MLVEVGITNKRIIPNTESTKRRKYELLANELKSMYGSKVTTVPIVLTWDGLVTRHFRNLYNKFKITICFVLHIRMFKCHITILIHCNAIQLNDIMIHIDEWKKV</sequence>
<organism evidence="1 2">
    <name type="scientific">Dermatophagoides farinae</name>
    <name type="common">American house dust mite</name>
    <dbReference type="NCBI Taxonomy" id="6954"/>
    <lineage>
        <taxon>Eukaryota</taxon>
        <taxon>Metazoa</taxon>
        <taxon>Ecdysozoa</taxon>
        <taxon>Arthropoda</taxon>
        <taxon>Chelicerata</taxon>
        <taxon>Arachnida</taxon>
        <taxon>Acari</taxon>
        <taxon>Acariformes</taxon>
        <taxon>Sarcoptiformes</taxon>
        <taxon>Astigmata</taxon>
        <taxon>Psoroptidia</taxon>
        <taxon>Analgoidea</taxon>
        <taxon>Pyroglyphidae</taxon>
        <taxon>Dermatophagoidinae</taxon>
        <taxon>Dermatophagoides</taxon>
    </lineage>
</organism>
<name>A0A922KYJ9_DERFA</name>
<evidence type="ECO:0000313" key="1">
    <source>
        <dbReference type="EMBL" id="KAH9506020.1"/>
    </source>
</evidence>
<gene>
    <name evidence="1" type="ORF">DERF_010775</name>
</gene>
<evidence type="ECO:0000313" key="2">
    <source>
        <dbReference type="Proteomes" id="UP000790347"/>
    </source>
</evidence>
<reference evidence="1" key="1">
    <citation type="submission" date="2013-05" db="EMBL/GenBank/DDBJ databases">
        <authorList>
            <person name="Yim A.K.Y."/>
            <person name="Chan T.F."/>
            <person name="Ji K.M."/>
            <person name="Liu X.Y."/>
            <person name="Zhou J.W."/>
            <person name="Li R.Q."/>
            <person name="Yang K.Y."/>
            <person name="Li J."/>
            <person name="Li M."/>
            <person name="Law P.T.W."/>
            <person name="Wu Y.L."/>
            <person name="Cai Z.L."/>
            <person name="Qin H."/>
            <person name="Bao Y."/>
            <person name="Leung R.K.K."/>
            <person name="Ng P.K.S."/>
            <person name="Zou J."/>
            <person name="Zhong X.J."/>
            <person name="Ran P.X."/>
            <person name="Zhong N.S."/>
            <person name="Liu Z.G."/>
            <person name="Tsui S.K.W."/>
        </authorList>
    </citation>
    <scope>NUCLEOTIDE SEQUENCE</scope>
    <source>
        <strain evidence="1">Derf</strain>
        <tissue evidence="1">Whole organism</tissue>
    </source>
</reference>
<dbReference type="EMBL" id="ASGP02000005">
    <property type="protein sequence ID" value="KAH9506020.1"/>
    <property type="molecule type" value="Genomic_DNA"/>
</dbReference>
<dbReference type="AlphaFoldDB" id="A0A922KYJ9"/>
<keyword evidence="2" id="KW-1185">Reference proteome</keyword>
<comment type="caution">
    <text evidence="1">The sequence shown here is derived from an EMBL/GenBank/DDBJ whole genome shotgun (WGS) entry which is preliminary data.</text>
</comment>
<accession>A0A922KYJ9</accession>
<dbReference type="Proteomes" id="UP000790347">
    <property type="component" value="Unassembled WGS sequence"/>
</dbReference>
<reference evidence="1" key="2">
    <citation type="journal article" date="2022" name="Res Sq">
        <title>Comparative Genomics Reveals Insights into the Divergent Evolution of Astigmatic Mites and Household Pest Adaptations.</title>
        <authorList>
            <person name="Xiong Q."/>
            <person name="Wan A.T.-Y."/>
            <person name="Liu X.-Y."/>
            <person name="Fung C.S.-H."/>
            <person name="Xiao X."/>
            <person name="Malainual N."/>
            <person name="Hou J."/>
            <person name="Wang L."/>
            <person name="Wang M."/>
            <person name="Yang K."/>
            <person name="Cui Y."/>
            <person name="Leung E."/>
            <person name="Nong W."/>
            <person name="Shin S.-K."/>
            <person name="Au S."/>
            <person name="Jeong K.Y."/>
            <person name="Chew F.T."/>
            <person name="Hui J."/>
            <person name="Leung T.F."/>
            <person name="Tungtrongchitr A."/>
            <person name="Zhong N."/>
            <person name="Liu Z."/>
            <person name="Tsui S."/>
        </authorList>
    </citation>
    <scope>NUCLEOTIDE SEQUENCE</scope>
    <source>
        <strain evidence="1">Derf</strain>
        <tissue evidence="1">Whole organism</tissue>
    </source>
</reference>
<proteinExistence type="predicted"/>